<dbReference type="EMBL" id="CAJOBP010096867">
    <property type="protein sequence ID" value="CAF4964777.1"/>
    <property type="molecule type" value="Genomic_DNA"/>
</dbReference>
<dbReference type="Gene3D" id="3.30.70.270">
    <property type="match status" value="1"/>
</dbReference>
<dbReference type="FunFam" id="3.30.70.270:FF:000020">
    <property type="entry name" value="Transposon Tf2-6 polyprotein-like Protein"/>
    <property type="match status" value="1"/>
</dbReference>
<dbReference type="PANTHER" id="PTHR33064:SF37">
    <property type="entry name" value="RIBONUCLEASE H"/>
    <property type="match status" value="1"/>
</dbReference>
<evidence type="ECO:0000313" key="1">
    <source>
        <dbReference type="EMBL" id="CAF4964777.1"/>
    </source>
</evidence>
<dbReference type="InterPro" id="IPR043502">
    <property type="entry name" value="DNA/RNA_pol_sf"/>
</dbReference>
<evidence type="ECO:0000313" key="4">
    <source>
        <dbReference type="Proteomes" id="UP000663873"/>
    </source>
</evidence>
<name>A0A821YKQ4_9BILA</name>
<accession>A0A821YKQ4</accession>
<dbReference type="Proteomes" id="UP000663873">
    <property type="component" value="Unassembled WGS sequence"/>
</dbReference>
<dbReference type="EMBL" id="CAJOBR010071901">
    <property type="protein sequence ID" value="CAF5102278.1"/>
    <property type="molecule type" value="Genomic_DNA"/>
</dbReference>
<feature type="non-terminal residue" evidence="1">
    <location>
        <position position="1"/>
    </location>
</feature>
<evidence type="ECO:0000313" key="3">
    <source>
        <dbReference type="EMBL" id="CAF5123674.1"/>
    </source>
</evidence>
<dbReference type="AlphaFoldDB" id="A0A821YKQ4"/>
<dbReference type="SUPFAM" id="SSF56672">
    <property type="entry name" value="DNA/RNA polymerases"/>
    <property type="match status" value="1"/>
</dbReference>
<dbReference type="Proteomes" id="UP000663848">
    <property type="component" value="Unassembled WGS sequence"/>
</dbReference>
<protein>
    <recommendedName>
        <fullName evidence="5">Reverse transcriptase/retrotransposon-derived protein RNase H-like domain-containing protein</fullName>
    </recommendedName>
</protein>
<gene>
    <name evidence="2" type="ORF">QYT958_LOCUS44912</name>
    <name evidence="3" type="ORF">QYT958_LOCUS46218</name>
    <name evidence="1" type="ORF">UJA718_LOCUS48432</name>
</gene>
<reference evidence="1" key="1">
    <citation type="submission" date="2021-02" db="EMBL/GenBank/DDBJ databases">
        <authorList>
            <person name="Nowell W R."/>
        </authorList>
    </citation>
    <scope>NUCLEOTIDE SEQUENCE</scope>
</reference>
<feature type="non-terminal residue" evidence="1">
    <location>
        <position position="80"/>
    </location>
</feature>
<dbReference type="InterPro" id="IPR051320">
    <property type="entry name" value="Viral_Replic_Matur_Polypro"/>
</dbReference>
<organism evidence="1 4">
    <name type="scientific">Rotaria socialis</name>
    <dbReference type="NCBI Taxonomy" id="392032"/>
    <lineage>
        <taxon>Eukaryota</taxon>
        <taxon>Metazoa</taxon>
        <taxon>Spiralia</taxon>
        <taxon>Gnathifera</taxon>
        <taxon>Rotifera</taxon>
        <taxon>Eurotatoria</taxon>
        <taxon>Bdelloidea</taxon>
        <taxon>Philodinida</taxon>
        <taxon>Philodinidae</taxon>
        <taxon>Rotaria</taxon>
    </lineage>
</organism>
<dbReference type="InterPro" id="IPR043128">
    <property type="entry name" value="Rev_trsase/Diguanyl_cyclase"/>
</dbReference>
<sequence>NDDNIRSILQFPLPQSSKAAHSFLQMVGFYRKFIPRFAQISAPLNKFTRKGFPFIWTEAEQLAFDQLKTAITSPAVLILP</sequence>
<evidence type="ECO:0008006" key="5">
    <source>
        <dbReference type="Google" id="ProtNLM"/>
    </source>
</evidence>
<dbReference type="PANTHER" id="PTHR33064">
    <property type="entry name" value="POL PROTEIN"/>
    <property type="match status" value="1"/>
</dbReference>
<dbReference type="EMBL" id="CAJOBR010081158">
    <property type="protein sequence ID" value="CAF5123674.1"/>
    <property type="molecule type" value="Genomic_DNA"/>
</dbReference>
<evidence type="ECO:0000313" key="2">
    <source>
        <dbReference type="EMBL" id="CAF5102278.1"/>
    </source>
</evidence>
<proteinExistence type="predicted"/>
<comment type="caution">
    <text evidence="1">The sequence shown here is derived from an EMBL/GenBank/DDBJ whole genome shotgun (WGS) entry which is preliminary data.</text>
</comment>
<keyword evidence="4" id="KW-1185">Reference proteome</keyword>